<feature type="signal peptide" evidence="1">
    <location>
        <begin position="1"/>
        <end position="21"/>
    </location>
</feature>
<accession>A0A0K1QDH5</accession>
<evidence type="ECO:0000313" key="2">
    <source>
        <dbReference type="EMBL" id="AKV03826.1"/>
    </source>
</evidence>
<dbReference type="PROSITE" id="PS51257">
    <property type="entry name" value="PROKAR_LIPOPROTEIN"/>
    <property type="match status" value="1"/>
</dbReference>
<dbReference type="KEGG" id="llu:AKJ09_10489"/>
<organism evidence="2 3">
    <name type="scientific">Labilithrix luteola</name>
    <dbReference type="NCBI Taxonomy" id="1391654"/>
    <lineage>
        <taxon>Bacteria</taxon>
        <taxon>Pseudomonadati</taxon>
        <taxon>Myxococcota</taxon>
        <taxon>Polyangia</taxon>
        <taxon>Polyangiales</taxon>
        <taxon>Labilitrichaceae</taxon>
        <taxon>Labilithrix</taxon>
    </lineage>
</organism>
<name>A0A0K1QDH5_9BACT</name>
<evidence type="ECO:0008006" key="4">
    <source>
        <dbReference type="Google" id="ProtNLM"/>
    </source>
</evidence>
<keyword evidence="3" id="KW-1185">Reference proteome</keyword>
<dbReference type="Proteomes" id="UP000064967">
    <property type="component" value="Chromosome"/>
</dbReference>
<dbReference type="Pfam" id="PF11303">
    <property type="entry name" value="DUF3105"/>
    <property type="match status" value="1"/>
</dbReference>
<dbReference type="STRING" id="1391654.AKJ09_10489"/>
<feature type="chain" id="PRO_5005467018" description="DUF3105 domain-containing protein" evidence="1">
    <location>
        <begin position="22"/>
        <end position="216"/>
    </location>
</feature>
<gene>
    <name evidence="2" type="ORF">AKJ09_10489</name>
</gene>
<reference evidence="2 3" key="1">
    <citation type="submission" date="2015-08" db="EMBL/GenBank/DDBJ databases">
        <authorList>
            <person name="Babu N.S."/>
            <person name="Beckwith C.J."/>
            <person name="Beseler K.G."/>
            <person name="Brison A."/>
            <person name="Carone J.V."/>
            <person name="Caskin T.P."/>
            <person name="Diamond M."/>
            <person name="Durham M.E."/>
            <person name="Foxe J.M."/>
            <person name="Go M."/>
            <person name="Henderson B.A."/>
            <person name="Jones I.B."/>
            <person name="McGettigan J.A."/>
            <person name="Micheletti S.J."/>
            <person name="Nasrallah M.E."/>
            <person name="Ortiz D."/>
            <person name="Piller C.R."/>
            <person name="Privatt S.R."/>
            <person name="Schneider S.L."/>
            <person name="Sharp S."/>
            <person name="Smith T.C."/>
            <person name="Stanton J.D."/>
            <person name="Ullery H.E."/>
            <person name="Wilson R.J."/>
            <person name="Serrano M.G."/>
            <person name="Buck G."/>
            <person name="Lee V."/>
            <person name="Wang Y."/>
            <person name="Carvalho R."/>
            <person name="Voegtly L."/>
            <person name="Shi R."/>
            <person name="Duckworth R."/>
            <person name="Johnson A."/>
            <person name="Loviza R."/>
            <person name="Walstead R."/>
            <person name="Shah Z."/>
            <person name="Kiflezghi M."/>
            <person name="Wade K."/>
            <person name="Ball S.L."/>
            <person name="Bradley K.W."/>
            <person name="Asai D.J."/>
            <person name="Bowman C.A."/>
            <person name="Russell D.A."/>
            <person name="Pope W.H."/>
            <person name="Jacobs-Sera D."/>
            <person name="Hendrix R.W."/>
            <person name="Hatfull G.F."/>
        </authorList>
    </citation>
    <scope>NUCLEOTIDE SEQUENCE [LARGE SCALE GENOMIC DNA]</scope>
    <source>
        <strain evidence="2 3">DSM 27648</strain>
    </source>
</reference>
<evidence type="ECO:0000256" key="1">
    <source>
        <dbReference type="SAM" id="SignalP"/>
    </source>
</evidence>
<dbReference type="OrthoDB" id="5515087at2"/>
<dbReference type="InterPro" id="IPR021454">
    <property type="entry name" value="DUF3105"/>
</dbReference>
<sequence length="216" mass="22737">MARHALTSLASGLAATALVVACSSDGDSSSDNGPTMTPSSEAGLVDRARLPAPLHPDASCPVTIDTPELLPGTHVPEGTPITYSSNPPSSGPHYIIWANFQEFSTPVELPYLVHSLEHGAILLLYKPCPDANACAPIVEGLRKVREAVPTDPLCDSETRVRVVIAPDPQLDVPVAAAAWGWTYKADCVDLPTLTDFAKAHYAQGTENLCAPGKATF</sequence>
<proteinExistence type="predicted"/>
<keyword evidence="1" id="KW-0732">Signal</keyword>
<protein>
    <recommendedName>
        <fullName evidence="4">DUF3105 domain-containing protein</fullName>
    </recommendedName>
</protein>
<dbReference type="AlphaFoldDB" id="A0A0K1QDH5"/>
<dbReference type="RefSeq" id="WP_146654531.1">
    <property type="nucleotide sequence ID" value="NZ_CP012333.1"/>
</dbReference>
<evidence type="ECO:0000313" key="3">
    <source>
        <dbReference type="Proteomes" id="UP000064967"/>
    </source>
</evidence>
<dbReference type="EMBL" id="CP012333">
    <property type="protein sequence ID" value="AKV03826.1"/>
    <property type="molecule type" value="Genomic_DNA"/>
</dbReference>